<keyword evidence="9" id="KW-0456">Lyase</keyword>
<accession>A0ABP8LW48</accession>
<comment type="cofactor">
    <cofactor evidence="1">
        <name>pyridoxal 5'-phosphate</name>
        <dbReference type="ChEBI" id="CHEBI:597326"/>
    </cofactor>
</comment>
<dbReference type="InterPro" id="IPR029144">
    <property type="entry name" value="Thr_synth_N"/>
</dbReference>
<keyword evidence="8" id="KW-0663">Pyridoxal phosphate</keyword>
<keyword evidence="7" id="KW-0791">Threonine biosynthesis</keyword>
<comment type="similarity">
    <text evidence="3">Belongs to the threonine synthase family.</text>
</comment>
<name>A0ABP8LW48_9BACT</name>
<evidence type="ECO:0000256" key="3">
    <source>
        <dbReference type="ARBA" id="ARBA00005517"/>
    </source>
</evidence>
<evidence type="ECO:0000256" key="11">
    <source>
        <dbReference type="NCBIfam" id="TIGR00260"/>
    </source>
</evidence>
<proteinExistence type="inferred from homology"/>
<dbReference type="InterPro" id="IPR001926">
    <property type="entry name" value="TrpB-like_PALP"/>
</dbReference>
<evidence type="ECO:0000256" key="1">
    <source>
        <dbReference type="ARBA" id="ARBA00001933"/>
    </source>
</evidence>
<reference evidence="15" key="1">
    <citation type="journal article" date="2019" name="Int. J. Syst. Evol. Microbiol.">
        <title>The Global Catalogue of Microorganisms (GCM) 10K type strain sequencing project: providing services to taxonomists for standard genome sequencing and annotation.</title>
        <authorList>
            <consortium name="The Broad Institute Genomics Platform"/>
            <consortium name="The Broad Institute Genome Sequencing Center for Infectious Disease"/>
            <person name="Wu L."/>
            <person name="Ma J."/>
        </authorList>
    </citation>
    <scope>NUCLEOTIDE SEQUENCE [LARGE SCALE GENOMIC DNA]</scope>
    <source>
        <strain evidence="15">JCM 17926</strain>
    </source>
</reference>
<evidence type="ECO:0000256" key="4">
    <source>
        <dbReference type="ARBA" id="ARBA00013028"/>
    </source>
</evidence>
<dbReference type="InterPro" id="IPR004450">
    <property type="entry name" value="Thr_synthase-like"/>
</dbReference>
<dbReference type="InterPro" id="IPR036052">
    <property type="entry name" value="TrpB-like_PALP_sf"/>
</dbReference>
<dbReference type="Pfam" id="PF14821">
    <property type="entry name" value="Thr_synth_N"/>
    <property type="match status" value="1"/>
</dbReference>
<gene>
    <name evidence="14" type="primary">thrC</name>
    <name evidence="14" type="ORF">GCM10023188_28660</name>
</gene>
<dbReference type="Gene3D" id="3.90.1380.10">
    <property type="entry name" value="Threonine synthase, N-terminal domain"/>
    <property type="match status" value="1"/>
</dbReference>
<feature type="domain" description="Threonine synthase N-terminal" evidence="13">
    <location>
        <begin position="2"/>
        <end position="78"/>
    </location>
</feature>
<evidence type="ECO:0000256" key="6">
    <source>
        <dbReference type="ARBA" id="ARBA00022605"/>
    </source>
</evidence>
<evidence type="ECO:0000256" key="7">
    <source>
        <dbReference type="ARBA" id="ARBA00022697"/>
    </source>
</evidence>
<dbReference type="PANTHER" id="PTHR42690:SF1">
    <property type="entry name" value="THREONINE SYNTHASE-LIKE 2"/>
    <property type="match status" value="1"/>
</dbReference>
<dbReference type="InterPro" id="IPR000634">
    <property type="entry name" value="Ser/Thr_deHydtase_PyrdxlP-BS"/>
</dbReference>
<dbReference type="NCBIfam" id="TIGR00260">
    <property type="entry name" value="thrC"/>
    <property type="match status" value="1"/>
</dbReference>
<keyword evidence="15" id="KW-1185">Reference proteome</keyword>
<dbReference type="EMBL" id="BAABHC010000016">
    <property type="protein sequence ID" value="GAA4436046.1"/>
    <property type="molecule type" value="Genomic_DNA"/>
</dbReference>
<dbReference type="InterPro" id="IPR037158">
    <property type="entry name" value="Thr_synth_N_sf"/>
</dbReference>
<evidence type="ECO:0000259" key="12">
    <source>
        <dbReference type="Pfam" id="PF00291"/>
    </source>
</evidence>
<evidence type="ECO:0000259" key="13">
    <source>
        <dbReference type="Pfam" id="PF14821"/>
    </source>
</evidence>
<evidence type="ECO:0000313" key="14">
    <source>
        <dbReference type="EMBL" id="GAA4436046.1"/>
    </source>
</evidence>
<dbReference type="InterPro" id="IPR051166">
    <property type="entry name" value="Threonine_Synthase"/>
</dbReference>
<evidence type="ECO:0000256" key="2">
    <source>
        <dbReference type="ARBA" id="ARBA00004979"/>
    </source>
</evidence>
<dbReference type="Proteomes" id="UP001500552">
    <property type="component" value="Unassembled WGS sequence"/>
</dbReference>
<comment type="pathway">
    <text evidence="2">Amino-acid biosynthesis; L-threonine biosynthesis; L-threonine from L-aspartate: step 5/5.</text>
</comment>
<evidence type="ECO:0000256" key="5">
    <source>
        <dbReference type="ARBA" id="ARBA00018679"/>
    </source>
</evidence>
<evidence type="ECO:0000313" key="15">
    <source>
        <dbReference type="Proteomes" id="UP001500552"/>
    </source>
</evidence>
<sequence>MKYYSTNRQSPDMSFKEAVVKGLPQDKGLFFPEHVPALPAAFFEALPDMTLPEIAFEVLQPYTAPDITPEALKHICAEVFTFPIPLVKVEEDIYSLELFHGPTCAFKDVGARFMSRCLQAFAEPEKPVTVLVATSGDTGSAVANGFLGVENIEVVILYPEGGVSEIQEMQFTTLGQNIHAVAVAGTFDDCQHLVKQAFSDPVLTKEMQLSSANSINVARWLPQMVYYFHAWGQWRKHQPQAHADAVTFAVPSGNFGNLAAGVLARQMGLPVKFFIAATNLNKIVPAYLESGQYTPAPSVATIANAMDVGSPNNFPRIQETFGQAYEALTQVIKGYWTEDGPIKSTILEVQQNQGYLLDPHGAIGYMALKKELPDLKTAGIFLETAHPAKFKQTIDAILETDLPLPEQLQVFLHRKKQVSSIRNEFSELASLLQEQHRLHTAS</sequence>
<dbReference type="SUPFAM" id="SSF53686">
    <property type="entry name" value="Tryptophan synthase beta subunit-like PLP-dependent enzymes"/>
    <property type="match status" value="1"/>
</dbReference>
<organism evidence="14 15">
    <name type="scientific">Pontibacter saemangeumensis</name>
    <dbReference type="NCBI Taxonomy" id="1084525"/>
    <lineage>
        <taxon>Bacteria</taxon>
        <taxon>Pseudomonadati</taxon>
        <taxon>Bacteroidota</taxon>
        <taxon>Cytophagia</taxon>
        <taxon>Cytophagales</taxon>
        <taxon>Hymenobacteraceae</taxon>
        <taxon>Pontibacter</taxon>
    </lineage>
</organism>
<dbReference type="EC" id="4.2.3.1" evidence="4 11"/>
<dbReference type="Gene3D" id="3.40.50.1100">
    <property type="match status" value="2"/>
</dbReference>
<keyword evidence="6" id="KW-0028">Amino-acid biosynthesis</keyword>
<dbReference type="PANTHER" id="PTHR42690">
    <property type="entry name" value="THREONINE SYNTHASE FAMILY MEMBER"/>
    <property type="match status" value="1"/>
</dbReference>
<dbReference type="PROSITE" id="PS00165">
    <property type="entry name" value="DEHYDRATASE_SER_THR"/>
    <property type="match status" value="1"/>
</dbReference>
<comment type="catalytic activity">
    <reaction evidence="10">
        <text>O-phospho-L-homoserine + H2O = L-threonine + phosphate</text>
        <dbReference type="Rhea" id="RHEA:10840"/>
        <dbReference type="ChEBI" id="CHEBI:15377"/>
        <dbReference type="ChEBI" id="CHEBI:43474"/>
        <dbReference type="ChEBI" id="CHEBI:57590"/>
        <dbReference type="ChEBI" id="CHEBI:57926"/>
        <dbReference type="EC" id="4.2.3.1"/>
    </reaction>
</comment>
<evidence type="ECO:0000256" key="10">
    <source>
        <dbReference type="ARBA" id="ARBA00049144"/>
    </source>
</evidence>
<comment type="caution">
    <text evidence="14">The sequence shown here is derived from an EMBL/GenBank/DDBJ whole genome shotgun (WGS) entry which is preliminary data.</text>
</comment>
<protein>
    <recommendedName>
        <fullName evidence="5 11">Threonine synthase</fullName>
        <ecNumber evidence="4 11">4.2.3.1</ecNumber>
    </recommendedName>
</protein>
<feature type="domain" description="Tryptophan synthase beta chain-like PALP" evidence="12">
    <location>
        <begin position="93"/>
        <end position="374"/>
    </location>
</feature>
<evidence type="ECO:0000256" key="9">
    <source>
        <dbReference type="ARBA" id="ARBA00023239"/>
    </source>
</evidence>
<evidence type="ECO:0000256" key="8">
    <source>
        <dbReference type="ARBA" id="ARBA00022898"/>
    </source>
</evidence>
<dbReference type="RefSeq" id="WP_345160048.1">
    <property type="nucleotide sequence ID" value="NZ_BAABHC010000016.1"/>
</dbReference>
<dbReference type="Pfam" id="PF00291">
    <property type="entry name" value="PALP"/>
    <property type="match status" value="1"/>
</dbReference>